<feature type="compositionally biased region" description="Low complexity" evidence="1">
    <location>
        <begin position="50"/>
        <end position="70"/>
    </location>
</feature>
<keyword evidence="2" id="KW-0812">Transmembrane</keyword>
<evidence type="ECO:0000256" key="1">
    <source>
        <dbReference type="SAM" id="MobiDB-lite"/>
    </source>
</evidence>
<feature type="compositionally biased region" description="Basic and acidic residues" evidence="1">
    <location>
        <begin position="291"/>
        <end position="316"/>
    </location>
</feature>
<feature type="compositionally biased region" description="Basic and acidic residues" evidence="1">
    <location>
        <begin position="123"/>
        <end position="138"/>
    </location>
</feature>
<evidence type="ECO:0000313" key="4">
    <source>
        <dbReference type="Proteomes" id="UP000243015"/>
    </source>
</evidence>
<feature type="compositionally biased region" description="Basic and acidic residues" evidence="1">
    <location>
        <begin position="76"/>
        <end position="94"/>
    </location>
</feature>
<dbReference type="VEuPathDB" id="FungiDB:TERG_03867"/>
<comment type="caution">
    <text evidence="3">The sequence shown here is derived from an EMBL/GenBank/DDBJ whole genome shotgun (WGS) entry which is preliminary data.</text>
</comment>
<accession>A0A178F2S1</accession>
<feature type="compositionally biased region" description="Low complexity" evidence="1">
    <location>
        <begin position="259"/>
        <end position="274"/>
    </location>
</feature>
<organism evidence="3 4">
    <name type="scientific">Trichophyton rubrum</name>
    <name type="common">Athlete's foot fungus</name>
    <name type="synonym">Epidermophyton rubrum</name>
    <dbReference type="NCBI Taxonomy" id="5551"/>
    <lineage>
        <taxon>Eukaryota</taxon>
        <taxon>Fungi</taxon>
        <taxon>Dikarya</taxon>
        <taxon>Ascomycota</taxon>
        <taxon>Pezizomycotina</taxon>
        <taxon>Eurotiomycetes</taxon>
        <taxon>Eurotiomycetidae</taxon>
        <taxon>Onygenales</taxon>
        <taxon>Arthrodermataceae</taxon>
        <taxon>Trichophyton</taxon>
    </lineage>
</organism>
<feature type="region of interest" description="Disordered" evidence="1">
    <location>
        <begin position="121"/>
        <end position="163"/>
    </location>
</feature>
<protein>
    <recommendedName>
        <fullName evidence="5">Regulator of phospholipase D SRF1</fullName>
    </recommendedName>
</protein>
<evidence type="ECO:0000256" key="2">
    <source>
        <dbReference type="SAM" id="Phobius"/>
    </source>
</evidence>
<feature type="transmembrane region" description="Helical" evidence="2">
    <location>
        <begin position="444"/>
        <end position="462"/>
    </location>
</feature>
<sequence length="562" mass="61483">MRPNSCSVTVLEPAVVVVTFVVAVAGGLRFVASPWRGRSNKKTSFVVPRSAAQQQHQQQHQQAEPESQPASSRRPAGREVDSRPGRPSQQDHRSFPPIARCPAVKRNHAPRWQDPAAGLAGHLKRDPLFPEDDHREEGGGAAAAAAGPLHGSTGGGGGALASVDVPGRLSEAESRPEAAGAAAVETQIRPVGLWSKPVGRAEVGIPAYRQLETRPVLQELLAAQPGIDTADAGLGEAGCPFRASCVAWVKHAEDEETPSKSPSQSRSPSQSQSFPVPPGDVHVASHHYSPKAKDFAFDRESRREKDIEQGEGEFSERNRLYTQYTQESRWKTFTRSVPQAREPTHQQNKIVDADWLNRNFGDYSDPWQGYIDEKADESARQSATFIQRRKIWMKGFQYKILHSPMVPLIIRLTVFIFSAIALSLGGSIRHLSTTHSRPQGPSPLMAIIFDAIALVYLVYITYDEYTGKPLGLRSASAKIRLIFLDLVFIVFASANLSLAFASLSDVNGSCSSGDIDLTINPRNDKICDRQKVLAAVLLVVLVAWLMTFMISALRVIERVAAK</sequence>
<reference evidence="3 4" key="1">
    <citation type="submission" date="2016-05" db="EMBL/GenBank/DDBJ databases">
        <title>Genome sequencing of Trichophyton rubrum CMCC(F)T1i isolated from hair.</title>
        <authorList>
            <person name="Zhan P."/>
            <person name="Tao Y."/>
            <person name="Liu W."/>
        </authorList>
    </citation>
    <scope>NUCLEOTIDE SEQUENCE [LARGE SCALE GENOMIC DNA]</scope>
    <source>
        <strain evidence="4">CMCC(F)T1i</strain>
    </source>
</reference>
<feature type="transmembrane region" description="Helical" evidence="2">
    <location>
        <begin position="14"/>
        <end position="32"/>
    </location>
</feature>
<keyword evidence="2" id="KW-0472">Membrane</keyword>
<dbReference type="GO" id="GO:0000324">
    <property type="term" value="C:fungal-type vacuole"/>
    <property type="evidence" value="ECO:0007669"/>
    <property type="project" value="TreeGrafter"/>
</dbReference>
<feature type="transmembrane region" description="Helical" evidence="2">
    <location>
        <begin position="400"/>
        <end position="424"/>
    </location>
</feature>
<evidence type="ECO:0008006" key="5">
    <source>
        <dbReference type="Google" id="ProtNLM"/>
    </source>
</evidence>
<dbReference type="AlphaFoldDB" id="A0A178F2S1"/>
<feature type="region of interest" description="Disordered" evidence="1">
    <location>
        <begin position="254"/>
        <end position="316"/>
    </location>
</feature>
<gene>
    <name evidence="3" type="ORF">A7C99_1701</name>
</gene>
<feature type="transmembrane region" description="Helical" evidence="2">
    <location>
        <begin position="532"/>
        <end position="556"/>
    </location>
</feature>
<keyword evidence="2" id="KW-1133">Transmembrane helix</keyword>
<dbReference type="GO" id="GO:0071944">
    <property type="term" value="C:cell periphery"/>
    <property type="evidence" value="ECO:0007669"/>
    <property type="project" value="TreeGrafter"/>
</dbReference>
<proteinExistence type="predicted"/>
<feature type="transmembrane region" description="Helical" evidence="2">
    <location>
        <begin position="482"/>
        <end position="503"/>
    </location>
</feature>
<dbReference type="PANTHER" id="PTHR36819">
    <property type="entry name" value="REGULATOR OF PHOSPHOLIPASE D SRF1"/>
    <property type="match status" value="1"/>
</dbReference>
<feature type="region of interest" description="Disordered" evidence="1">
    <location>
        <begin position="42"/>
        <end position="100"/>
    </location>
</feature>
<dbReference type="PANTHER" id="PTHR36819:SF1">
    <property type="entry name" value="REGULATOR OF PHOSPHOLIPASE D SRF1"/>
    <property type="match status" value="1"/>
</dbReference>
<evidence type="ECO:0000313" key="3">
    <source>
        <dbReference type="EMBL" id="OAL66316.1"/>
    </source>
</evidence>
<dbReference type="EMBL" id="LHPM01000012">
    <property type="protein sequence ID" value="OAL66316.1"/>
    <property type="molecule type" value="Genomic_DNA"/>
</dbReference>
<dbReference type="Proteomes" id="UP000243015">
    <property type="component" value="Unassembled WGS sequence"/>
</dbReference>
<dbReference type="InterPro" id="IPR037737">
    <property type="entry name" value="Srf1"/>
</dbReference>
<feature type="compositionally biased region" description="Low complexity" evidence="1">
    <location>
        <begin position="142"/>
        <end position="151"/>
    </location>
</feature>
<name>A0A178F2S1_TRIRU</name>